<reference evidence="2 3" key="1">
    <citation type="journal article" date="2014" name="Antonie Van Leeuwenhoek">
        <title>Oenococcus alcoholitolerans sp. nov., a lactic acid bacteria isolated from cachaca and ethanol fermentation processes.</title>
        <authorList>
            <person name="Badotti F."/>
            <person name="Moreira A.P."/>
            <person name="Tonon L.A."/>
            <person name="de Lucena B.T."/>
            <person name="Gomes Fde C."/>
            <person name="Kruger R."/>
            <person name="Thompson C.C."/>
            <person name="de Morais M.A.Jr."/>
            <person name="Rosa C.A."/>
            <person name="Thompson F.L."/>
        </authorList>
    </citation>
    <scope>NUCLEOTIDE SEQUENCE [LARGE SCALE GENOMIC DNA]</scope>
    <source>
        <strain evidence="2 3">UFRJ-M7.2.18</strain>
    </source>
</reference>
<protein>
    <submittedName>
        <fullName evidence="2">Uncharacterized protein</fullName>
    </submittedName>
</protein>
<keyword evidence="1" id="KW-0472">Membrane</keyword>
<evidence type="ECO:0000313" key="3">
    <source>
        <dbReference type="Proteomes" id="UP000030023"/>
    </source>
</evidence>
<gene>
    <name evidence="2" type="ORF">Q757_05615</name>
</gene>
<dbReference type="EMBL" id="AXCV01000245">
    <property type="protein sequence ID" value="KGO31696.1"/>
    <property type="molecule type" value="Genomic_DNA"/>
</dbReference>
<evidence type="ECO:0000256" key="1">
    <source>
        <dbReference type="SAM" id="Phobius"/>
    </source>
</evidence>
<keyword evidence="1" id="KW-0812">Transmembrane</keyword>
<keyword evidence="1" id="KW-1133">Transmembrane helix</keyword>
<name>A0ABR4XQP2_9LACO</name>
<sequence length="61" mass="7007">MLSGSSLVSSDYAYYFALIYLILSLFTFFGDYKYKNSNEKDDNPFAKNKIGIIGRIKHAEK</sequence>
<feature type="transmembrane region" description="Helical" evidence="1">
    <location>
        <begin position="12"/>
        <end position="30"/>
    </location>
</feature>
<comment type="caution">
    <text evidence="2">The sequence shown here is derived from an EMBL/GenBank/DDBJ whole genome shotgun (WGS) entry which is preliminary data.</text>
</comment>
<evidence type="ECO:0000313" key="2">
    <source>
        <dbReference type="EMBL" id="KGO31696.1"/>
    </source>
</evidence>
<accession>A0ABR4XQP2</accession>
<dbReference type="Proteomes" id="UP000030023">
    <property type="component" value="Unassembled WGS sequence"/>
</dbReference>
<keyword evidence="3" id="KW-1185">Reference proteome</keyword>
<proteinExistence type="predicted"/>
<organism evidence="2 3">
    <name type="scientific">Oenococcus alcoholitolerans</name>
    <dbReference type="NCBI Taxonomy" id="931074"/>
    <lineage>
        <taxon>Bacteria</taxon>
        <taxon>Bacillati</taxon>
        <taxon>Bacillota</taxon>
        <taxon>Bacilli</taxon>
        <taxon>Lactobacillales</taxon>
        <taxon>Lactobacillaceae</taxon>
        <taxon>Oenococcus</taxon>
    </lineage>
</organism>